<evidence type="ECO:0000256" key="2">
    <source>
        <dbReference type="SAM" id="MobiDB-lite"/>
    </source>
</evidence>
<sequence>MSSKAPRFPPERPSDVPGPNAYSVPSPPRAKAPTMAVASHAPRRIDVTATQLPLAARNVNVAAALPAKGAAADKEREKLERRLEKAQKALQERDEELVESRREVEDMAVELRLAAQKRTKLEASLAKASGAPKLAALQTSLQTLEELHTRAKADAAAQIEAARRDAEEERKQRELAQREAADAVRTGARLSSELDGLRKEMQDLERKKVASAEHRLHAAMSERDAALQREQAACAELQSAEQQLDAALASAEEEHEELEQVVQRAALLSRAGCELGERLRASQLGAASLQLLNSVYRHENQLLRVRLEAASAECSEWHGRQAVWQQERETLAAQLNDAHAELATALPLDVATFEPAVEPRAPAQLDGLAEVLRAAAESRADLLADEVAALRHTQVEQREEATTLRLAISASTAEQERLASAAAERAVALERANREALRAVNAELQIAELQNAAAEVQREKSLLKDANKALLSKISNARAKEERWSDEVEELSAALTRATAYEEAYGKLSVQHTHLLSRFDDAASEAAELASLNATLAGHDNGAQRILYVDRLRVDRDEARHEALALRLELDAAQQAQTELARKLECFTSIDMPLHERPRTKVTRVRRLQRPLGATMPTPALRDEQSAPAAQPVAAAKRTPPPPQPTHSTPAPRRAAAASTRLPARRTPIKVAPLRPAHHRSLGGGATGSDWLDEPEPLQVRPVTPGRAALGLSAEGEMTLDELRGR</sequence>
<feature type="coiled-coil region" evidence="1">
    <location>
        <begin position="134"/>
        <end position="268"/>
    </location>
</feature>
<organism evidence="3 4">
    <name type="scientific">Tilletiopsis washingtonensis</name>
    <dbReference type="NCBI Taxonomy" id="58919"/>
    <lineage>
        <taxon>Eukaryota</taxon>
        <taxon>Fungi</taxon>
        <taxon>Dikarya</taxon>
        <taxon>Basidiomycota</taxon>
        <taxon>Ustilaginomycotina</taxon>
        <taxon>Exobasidiomycetes</taxon>
        <taxon>Entylomatales</taxon>
        <taxon>Entylomatales incertae sedis</taxon>
        <taxon>Tilletiopsis</taxon>
    </lineage>
</organism>
<proteinExistence type="predicted"/>
<protein>
    <recommendedName>
        <fullName evidence="5">Hyaluronan-mediated motility receptor C-terminal domain-containing protein</fullName>
    </recommendedName>
</protein>
<dbReference type="Proteomes" id="UP000245946">
    <property type="component" value="Unassembled WGS sequence"/>
</dbReference>
<reference evidence="3 4" key="1">
    <citation type="journal article" date="2018" name="Mol. Biol. Evol.">
        <title>Broad Genomic Sampling Reveals a Smut Pathogenic Ancestry of the Fungal Clade Ustilaginomycotina.</title>
        <authorList>
            <person name="Kijpornyongpan T."/>
            <person name="Mondo S.J."/>
            <person name="Barry K."/>
            <person name="Sandor L."/>
            <person name="Lee J."/>
            <person name="Lipzen A."/>
            <person name="Pangilinan J."/>
            <person name="LaButti K."/>
            <person name="Hainaut M."/>
            <person name="Henrissat B."/>
            <person name="Grigoriev I.V."/>
            <person name="Spatafora J.W."/>
            <person name="Aime M.C."/>
        </authorList>
    </citation>
    <scope>NUCLEOTIDE SEQUENCE [LARGE SCALE GENOMIC DNA]</scope>
    <source>
        <strain evidence="3 4">MCA 4186</strain>
    </source>
</reference>
<feature type="region of interest" description="Disordered" evidence="2">
    <location>
        <begin position="1"/>
        <end position="41"/>
    </location>
</feature>
<evidence type="ECO:0000313" key="3">
    <source>
        <dbReference type="EMBL" id="PWN97307.1"/>
    </source>
</evidence>
<evidence type="ECO:0000256" key="1">
    <source>
        <dbReference type="SAM" id="Coils"/>
    </source>
</evidence>
<feature type="coiled-coil region" evidence="1">
    <location>
        <begin position="549"/>
        <end position="576"/>
    </location>
</feature>
<evidence type="ECO:0008006" key="5">
    <source>
        <dbReference type="Google" id="ProtNLM"/>
    </source>
</evidence>
<keyword evidence="1" id="KW-0175">Coiled coil</keyword>
<dbReference type="GeneID" id="37272284"/>
<gene>
    <name evidence="3" type="ORF">FA09DRAFT_346287</name>
</gene>
<keyword evidence="4" id="KW-1185">Reference proteome</keyword>
<dbReference type="OrthoDB" id="419631at2759"/>
<feature type="coiled-coil region" evidence="1">
    <location>
        <begin position="432"/>
        <end position="494"/>
    </location>
</feature>
<dbReference type="EMBL" id="KZ819295">
    <property type="protein sequence ID" value="PWN97307.1"/>
    <property type="molecule type" value="Genomic_DNA"/>
</dbReference>
<feature type="compositionally biased region" description="Low complexity" evidence="2">
    <location>
        <begin position="627"/>
        <end position="638"/>
    </location>
</feature>
<feature type="coiled-coil region" evidence="1">
    <location>
        <begin position="69"/>
        <end position="110"/>
    </location>
</feature>
<evidence type="ECO:0000313" key="4">
    <source>
        <dbReference type="Proteomes" id="UP000245946"/>
    </source>
</evidence>
<accession>A0A316Z695</accession>
<name>A0A316Z695_9BASI</name>
<dbReference type="RefSeq" id="XP_025597586.1">
    <property type="nucleotide sequence ID" value="XM_025744740.1"/>
</dbReference>
<feature type="region of interest" description="Disordered" evidence="2">
    <location>
        <begin position="607"/>
        <end position="726"/>
    </location>
</feature>
<feature type="compositionally biased region" description="Low complexity" evidence="2">
    <location>
        <begin position="646"/>
        <end position="662"/>
    </location>
</feature>
<dbReference type="STRING" id="58919.A0A316Z695"/>
<dbReference type="AlphaFoldDB" id="A0A316Z695"/>